<dbReference type="EMBL" id="QCYY01001852">
    <property type="protein sequence ID" value="ROT74727.1"/>
    <property type="molecule type" value="Genomic_DNA"/>
</dbReference>
<gene>
    <name evidence="2" type="ORF">C7M84_006752</name>
</gene>
<accession>A0A423TEA7</accession>
<organism evidence="2 3">
    <name type="scientific">Penaeus vannamei</name>
    <name type="common">Whiteleg shrimp</name>
    <name type="synonym">Litopenaeus vannamei</name>
    <dbReference type="NCBI Taxonomy" id="6689"/>
    <lineage>
        <taxon>Eukaryota</taxon>
        <taxon>Metazoa</taxon>
        <taxon>Ecdysozoa</taxon>
        <taxon>Arthropoda</taxon>
        <taxon>Crustacea</taxon>
        <taxon>Multicrustacea</taxon>
        <taxon>Malacostraca</taxon>
        <taxon>Eumalacostraca</taxon>
        <taxon>Eucarida</taxon>
        <taxon>Decapoda</taxon>
        <taxon>Dendrobranchiata</taxon>
        <taxon>Penaeoidea</taxon>
        <taxon>Penaeidae</taxon>
        <taxon>Penaeus</taxon>
    </lineage>
</organism>
<dbReference type="PANTHER" id="PTHR46844">
    <property type="entry name" value="SLR5058 PROTEIN"/>
    <property type="match status" value="1"/>
</dbReference>
<proteinExistence type="predicted"/>
<reference evidence="2 3" key="1">
    <citation type="submission" date="2018-04" db="EMBL/GenBank/DDBJ databases">
        <authorList>
            <person name="Zhang X."/>
            <person name="Yuan J."/>
            <person name="Li F."/>
            <person name="Xiang J."/>
        </authorList>
    </citation>
    <scope>NUCLEOTIDE SEQUENCE [LARGE SCALE GENOMIC DNA]</scope>
    <source>
        <tissue evidence="2">Muscle</tissue>
    </source>
</reference>
<dbReference type="PANTHER" id="PTHR46844:SF1">
    <property type="entry name" value="SLR5058 PROTEIN"/>
    <property type="match status" value="1"/>
</dbReference>
<evidence type="ECO:0000313" key="3">
    <source>
        <dbReference type="Proteomes" id="UP000283509"/>
    </source>
</evidence>
<protein>
    <recommendedName>
        <fullName evidence="1">NACHT domain-containing protein</fullName>
    </recommendedName>
</protein>
<dbReference type="InterPro" id="IPR007111">
    <property type="entry name" value="NACHT_NTPase"/>
</dbReference>
<dbReference type="Gene3D" id="3.40.50.300">
    <property type="entry name" value="P-loop containing nucleotide triphosphate hydrolases"/>
    <property type="match status" value="1"/>
</dbReference>
<dbReference type="OrthoDB" id="120976at2759"/>
<keyword evidence="3" id="KW-1185">Reference proteome</keyword>
<comment type="caution">
    <text evidence="2">The sequence shown here is derived from an EMBL/GenBank/DDBJ whole genome shotgun (WGS) entry which is preliminary data.</text>
</comment>
<dbReference type="Pfam" id="PF05729">
    <property type="entry name" value="NACHT"/>
    <property type="match status" value="1"/>
</dbReference>
<feature type="domain" description="NACHT" evidence="1">
    <location>
        <begin position="315"/>
        <end position="435"/>
    </location>
</feature>
<name>A0A423TEA7_PENVA</name>
<dbReference type="PROSITE" id="PS50837">
    <property type="entry name" value="NACHT"/>
    <property type="match status" value="1"/>
</dbReference>
<evidence type="ECO:0000313" key="2">
    <source>
        <dbReference type="EMBL" id="ROT74727.1"/>
    </source>
</evidence>
<dbReference type="SUPFAM" id="SSF52540">
    <property type="entry name" value="P-loop containing nucleoside triphosphate hydrolases"/>
    <property type="match status" value="1"/>
</dbReference>
<evidence type="ECO:0000259" key="1">
    <source>
        <dbReference type="PROSITE" id="PS50837"/>
    </source>
</evidence>
<reference evidence="2 3" key="2">
    <citation type="submission" date="2019-01" db="EMBL/GenBank/DDBJ databases">
        <title>The decoding of complex shrimp genome reveals the adaptation for benthos swimmer, frequently molting mechanism and breeding impact on genome.</title>
        <authorList>
            <person name="Sun Y."/>
            <person name="Gao Y."/>
            <person name="Yu Y."/>
        </authorList>
    </citation>
    <scope>NUCLEOTIDE SEQUENCE [LARGE SCALE GENOMIC DNA]</scope>
    <source>
        <tissue evidence="2">Muscle</tissue>
    </source>
</reference>
<sequence>MLNIPGGGGFHNLYLTPLNPAQCFFSLPDSFPNAAMASPRASQPHSDKQKGMSFCLFYLATWKSKAVLQQVLELGTPNRDPSKSFLEYLMLGKHIDMKGIIKHFNKSQRWKISKPQTNDFDVNLLYLCIKHGCDGLAPHGDKRWQEKGDSLEYCISSIKNFRNSTLHMVGVDEKTFMEKAEELRDLLKNALVKSYDFYKQNVPPRLLQELDQEINDIKNNPSSKVDDGFLFNKLCEMVKVEGKEELKKKYEAMSSIGPVTNLLGRGVRVKVDVDKIFTKMEIKKESNSSEDKDEYVEYEELLQCVQKRQGQKDNVVLLVEGPAGVGKTTLTRKLIHDWASGEMAKEGVPNYEFAILAECRDSTISSLGQLLSSLMPELSKNASNEDLVKCIQENKLLFIIDGLDELNPSSKLVVNEILNLGETADVTVVCTTRPNRASDFKQRVPENFAIMHIKVIGIEENRREEFVKNYNRALGDEGQRDISGLLQYLKESRLQDHWRLAFNLVLVTILWLRKPEQVNKLTTATELFMETHRLCKERLRQRLLEHKETRAIDAREVNDKVEIFLNKLQEEALINHYNDKTVLSAASVERLRHVCDCLSLPHAEVLGSFLVQADSVTGDGKEKFSFPHKGLQDFFSALHVRETLLAKEIDILRILNNIETILSDCNVPGELSKALVGVNKETLEKQNRKISKISHSIRSVLEDTLDMAKAYDETESQTVSLDLVKCQNVLIHLTGLLYLGGSPLKKDACAELVSLLKDSGIRDRTQWLSLLSEVKCDETVSKCIAQAMDLKEVEISDSQVTAYASVLRHMRPSHVEVDISGDPQDVPRLQDLLSAIEATDWKTDLRFRHDFRYMRGRSSVLDERLKEFFGSTPNLAWFSGRLSGPAAEALPQSLEFLELAVKDDAQLPVPAALPDLALHERRRRRRSCRT</sequence>
<dbReference type="STRING" id="6689.A0A423TEA7"/>
<dbReference type="Proteomes" id="UP000283509">
    <property type="component" value="Unassembled WGS sequence"/>
</dbReference>
<dbReference type="AlphaFoldDB" id="A0A423TEA7"/>
<dbReference type="InterPro" id="IPR027417">
    <property type="entry name" value="P-loop_NTPase"/>
</dbReference>